<dbReference type="RefSeq" id="WP_098458706.1">
    <property type="nucleotide sequence ID" value="NZ_PDJH01000001.1"/>
</dbReference>
<protein>
    <submittedName>
        <fullName evidence="1">Uncharacterized protein</fullName>
    </submittedName>
</protein>
<proteinExistence type="predicted"/>
<keyword evidence="2" id="KW-1185">Reference proteome</keyword>
<comment type="caution">
    <text evidence="1">The sequence shown here is derived from an EMBL/GenBank/DDBJ whole genome shotgun (WGS) entry which is preliminary data.</text>
</comment>
<organism evidence="1 2">
    <name type="scientific">Flavimobilis soli</name>
    <dbReference type="NCBI Taxonomy" id="442709"/>
    <lineage>
        <taxon>Bacteria</taxon>
        <taxon>Bacillati</taxon>
        <taxon>Actinomycetota</taxon>
        <taxon>Actinomycetes</taxon>
        <taxon>Micrococcales</taxon>
        <taxon>Jonesiaceae</taxon>
        <taxon>Flavimobilis</taxon>
    </lineage>
</organism>
<evidence type="ECO:0000313" key="1">
    <source>
        <dbReference type="EMBL" id="PFG37692.1"/>
    </source>
</evidence>
<name>A0A2A9EHG5_9MICO</name>
<gene>
    <name evidence="1" type="ORF">ATL41_2461</name>
</gene>
<dbReference type="AlphaFoldDB" id="A0A2A9EHG5"/>
<accession>A0A2A9EHG5</accession>
<dbReference type="Proteomes" id="UP000221394">
    <property type="component" value="Unassembled WGS sequence"/>
</dbReference>
<reference evidence="1 2" key="1">
    <citation type="submission" date="2017-10" db="EMBL/GenBank/DDBJ databases">
        <title>Sequencing the genomes of 1000 actinobacteria strains.</title>
        <authorList>
            <person name="Klenk H.-P."/>
        </authorList>
    </citation>
    <scope>NUCLEOTIDE SEQUENCE [LARGE SCALE GENOMIC DNA]</scope>
    <source>
        <strain evidence="1 2">DSM 21574</strain>
    </source>
</reference>
<dbReference type="EMBL" id="PDJH01000001">
    <property type="protein sequence ID" value="PFG37692.1"/>
    <property type="molecule type" value="Genomic_DNA"/>
</dbReference>
<sequence length="82" mass="8249">MVTTTDAAMLAYASLRAASGELRAARTGPPAACTTTRVAHPALAIVTTSATPSVAAVPARTWCDGSHERRAAASSAPSARGR</sequence>
<evidence type="ECO:0000313" key="2">
    <source>
        <dbReference type="Proteomes" id="UP000221394"/>
    </source>
</evidence>